<dbReference type="GO" id="GO:0004649">
    <property type="term" value="F:poly(ADP-ribose) glycohydrolase activity"/>
    <property type="evidence" value="ECO:0007669"/>
    <property type="project" value="UniProtKB-EC"/>
</dbReference>
<dbReference type="GO" id="GO:0009225">
    <property type="term" value="P:nucleotide-sugar metabolic process"/>
    <property type="evidence" value="ECO:0007669"/>
    <property type="project" value="TreeGrafter"/>
</dbReference>
<dbReference type="OMA" id="HADFANC"/>
<evidence type="ECO:0000313" key="9">
    <source>
        <dbReference type="EMBL" id="KAF0984245.1"/>
    </source>
</evidence>
<dbReference type="EMBL" id="VFQX01000003">
    <property type="protein sequence ID" value="KAF0984245.1"/>
    <property type="molecule type" value="Genomic_DNA"/>
</dbReference>
<comment type="caution">
    <text evidence="9">The sequence shown here is derived from an EMBL/GenBank/DDBJ whole genome shotgun (WGS) entry which is preliminary data.</text>
</comment>
<evidence type="ECO:0000256" key="3">
    <source>
        <dbReference type="ARBA" id="ARBA00022801"/>
    </source>
</evidence>
<feature type="binding site" evidence="5">
    <location>
        <position position="320"/>
    </location>
    <ligand>
        <name>substrate</name>
    </ligand>
</feature>
<feature type="active site" evidence="4">
    <location>
        <position position="335"/>
    </location>
</feature>
<dbReference type="PANTHER" id="PTHR12837:SF0">
    <property type="entry name" value="POLY(ADP-RIBOSE) GLYCOHYDROLASE"/>
    <property type="match status" value="1"/>
</dbReference>
<dbReference type="Pfam" id="PF20811">
    <property type="entry name" value="PARG_cat_N"/>
    <property type="match status" value="1"/>
</dbReference>
<dbReference type="Proteomes" id="UP000444721">
    <property type="component" value="Unassembled WGS sequence"/>
</dbReference>
<evidence type="ECO:0000256" key="1">
    <source>
        <dbReference type="ARBA" id="ARBA00009545"/>
    </source>
</evidence>
<organism evidence="9 10">
    <name type="scientific">Naegleria fowleri</name>
    <name type="common">Brain eating amoeba</name>
    <dbReference type="NCBI Taxonomy" id="5763"/>
    <lineage>
        <taxon>Eukaryota</taxon>
        <taxon>Discoba</taxon>
        <taxon>Heterolobosea</taxon>
        <taxon>Tetramitia</taxon>
        <taxon>Eutetramitia</taxon>
        <taxon>Vahlkampfiidae</taxon>
        <taxon>Naegleria</taxon>
    </lineage>
</organism>
<gene>
    <name evidence="9" type="ORF">FDP41_007422</name>
</gene>
<dbReference type="Pfam" id="PF05028">
    <property type="entry name" value="PARG_cat_C"/>
    <property type="match status" value="1"/>
</dbReference>
<comment type="similarity">
    <text evidence="1">Belongs to the poly(ADP-ribose) glycohydrolase family.</text>
</comment>
<evidence type="ECO:0000259" key="7">
    <source>
        <dbReference type="Pfam" id="PF05028"/>
    </source>
</evidence>
<reference evidence="9 10" key="1">
    <citation type="journal article" date="2019" name="Sci. Rep.">
        <title>Nanopore sequencing improves the draft genome of the human pathogenic amoeba Naegleria fowleri.</title>
        <authorList>
            <person name="Liechti N."/>
            <person name="Schurch N."/>
            <person name="Bruggmann R."/>
            <person name="Wittwer M."/>
        </authorList>
    </citation>
    <scope>NUCLEOTIDE SEQUENCE [LARGE SCALE GENOMIC DNA]</scope>
    <source>
        <strain evidence="9 10">ATCC 30894</strain>
    </source>
</reference>
<dbReference type="InterPro" id="IPR046372">
    <property type="entry name" value="PARG_cat_C"/>
</dbReference>
<dbReference type="OrthoDB" id="1937899at2759"/>
<evidence type="ECO:0000256" key="6">
    <source>
        <dbReference type="SAM" id="MobiDB-lite"/>
    </source>
</evidence>
<evidence type="ECO:0000313" key="10">
    <source>
        <dbReference type="Proteomes" id="UP000444721"/>
    </source>
</evidence>
<keyword evidence="10" id="KW-1185">Reference proteome</keyword>
<sequence length="568" mass="65549">MPFRQHPHHHPSSKAQRDHHSPRHHDHHQPPKTQRVDHSSKESPSRMDLYSSQFITFPFTLFYWTTIVEDILHDPIQTPSQLNQVLKKIQTTVCQAVGQSPAAEIQSQTNLDLLVEEKIFAESWQGRVKFFEQTLPFMVDLVKKSPMILGPHSLNLYYNRHCPTHSTIISNEGQLPLMGNLNRIPLLARPSSKVMTFTKLECACILANAFFLTWPRLSDTREAHIQMPSINFDTLYMDPRPSTIAKLLMIIHYFERISERMFQEIASHGVMTVIRKRVDTDQVKEKLCDSLSVTTWPNISIDNEGSIEQCENALHADFANCYIGGGVLLGGAVQEEIRFCLSPETIVTRLFVEKLDQNEVLYILGTEQFSEHAGYGSSLQFKDDYVDKNFIVDEFGHRNFTSQIMAFDSLYYSHHDKLDQWQSEHIDREIVKAYAAFSKTPNRLNIDMHNKIATGNWGCGAFYCDKQLKFLIQYIAAALAKCSLHYYTFGDKDNLADKLHEFIRIVTTHNFSVFRVYQALISMIRLDIIPNLQNKTENYYPSTLKFVLETLLKEESQQMDVSNSQIME</sequence>
<evidence type="ECO:0000256" key="2">
    <source>
        <dbReference type="ARBA" id="ARBA00012255"/>
    </source>
</evidence>
<feature type="region of interest" description="Disordered" evidence="6">
    <location>
        <begin position="1"/>
        <end position="44"/>
    </location>
</feature>
<feature type="domain" description="PARG helical" evidence="8">
    <location>
        <begin position="127"/>
        <end position="264"/>
    </location>
</feature>
<evidence type="ECO:0000256" key="5">
    <source>
        <dbReference type="PIRSR" id="PIRSR607724-2"/>
    </source>
</evidence>
<dbReference type="EC" id="3.2.1.143" evidence="2"/>
<keyword evidence="3" id="KW-0378">Hydrolase</keyword>
<accession>A0A6A5CG60</accession>
<dbReference type="AlphaFoldDB" id="A0A6A5CG60"/>
<dbReference type="VEuPathDB" id="AmoebaDB:NfTy_003000"/>
<name>A0A6A5CG60_NAEFO</name>
<dbReference type="PANTHER" id="PTHR12837">
    <property type="entry name" value="POLY ADP-RIBOSE GLYCOHYDROLASE"/>
    <property type="match status" value="1"/>
</dbReference>
<dbReference type="GO" id="GO:0005975">
    <property type="term" value="P:carbohydrate metabolic process"/>
    <property type="evidence" value="ECO:0007669"/>
    <property type="project" value="InterPro"/>
</dbReference>
<dbReference type="InterPro" id="IPR048362">
    <property type="entry name" value="PARG_helical"/>
</dbReference>
<dbReference type="InterPro" id="IPR007724">
    <property type="entry name" value="Poly_GlycHdrlase"/>
</dbReference>
<evidence type="ECO:0000256" key="4">
    <source>
        <dbReference type="PIRSR" id="PIRSR607724-1"/>
    </source>
</evidence>
<feature type="active site" evidence="4">
    <location>
        <position position="336"/>
    </location>
</feature>
<dbReference type="VEuPathDB" id="AmoebaDB:FDP41_007422"/>
<dbReference type="GO" id="GO:0006282">
    <property type="term" value="P:regulation of DNA repair"/>
    <property type="evidence" value="ECO:0007669"/>
    <property type="project" value="InterPro"/>
</dbReference>
<feature type="binding site" evidence="5">
    <location>
        <position position="334"/>
    </location>
    <ligand>
        <name>substrate</name>
    </ligand>
</feature>
<feature type="binding site" evidence="5">
    <location>
        <position position="375"/>
    </location>
    <ligand>
        <name>substrate</name>
    </ligand>
</feature>
<feature type="compositionally biased region" description="Basic and acidic residues" evidence="6">
    <location>
        <begin position="34"/>
        <end position="44"/>
    </location>
</feature>
<dbReference type="GeneID" id="68114640"/>
<feature type="domain" description="PARG catalytic Macro" evidence="7">
    <location>
        <begin position="295"/>
        <end position="493"/>
    </location>
</feature>
<proteinExistence type="inferred from homology"/>
<dbReference type="GO" id="GO:0005634">
    <property type="term" value="C:nucleus"/>
    <property type="evidence" value="ECO:0007669"/>
    <property type="project" value="TreeGrafter"/>
</dbReference>
<dbReference type="VEuPathDB" id="AmoebaDB:NF0000840"/>
<feature type="compositionally biased region" description="Basic residues" evidence="6">
    <location>
        <begin position="1"/>
        <end position="12"/>
    </location>
</feature>
<dbReference type="GO" id="GO:0005737">
    <property type="term" value="C:cytoplasm"/>
    <property type="evidence" value="ECO:0007669"/>
    <property type="project" value="TreeGrafter"/>
</dbReference>
<dbReference type="RefSeq" id="XP_044568958.1">
    <property type="nucleotide sequence ID" value="XM_044711166.1"/>
</dbReference>
<protein>
    <recommendedName>
        <fullName evidence="2">poly(ADP-ribose) glycohydrolase</fullName>
        <ecNumber evidence="2">3.2.1.143</ecNumber>
    </recommendedName>
</protein>
<dbReference type="GO" id="GO:1990966">
    <property type="term" value="P:ATP generation from poly-ADP-D-ribose"/>
    <property type="evidence" value="ECO:0007669"/>
    <property type="project" value="TreeGrafter"/>
</dbReference>
<evidence type="ECO:0000259" key="8">
    <source>
        <dbReference type="Pfam" id="PF20811"/>
    </source>
</evidence>
<feature type="active site" evidence="4">
    <location>
        <position position="317"/>
    </location>
</feature>